<evidence type="ECO:0000256" key="3">
    <source>
        <dbReference type="ARBA" id="ARBA00022989"/>
    </source>
</evidence>
<sequence>MATMFSSFIAATADFPETLPPHCEPTSEFLRNVSIWFGACFPSNVSLASNVFGCLSIVAWLFAQLPQIVKNYRRKSVDGLSPAFLGNWLLGDICNLTGAVMTNQMWFQQVIGIYYVLVDVVLCLQYWWYSQVKPECMRRKGLAGSDAALDDVLEVVDGISVCDSCSTCSRSRHSSYSGSKKERRASSMNLPSGRSVLAAMTLGSKFADALPIGGEVAKVASFGLDKQAIGNTIAWISAFMYLTSRIPQLLKNYRRKSCAGLSIYLFVAAFCGNLFYSLSLLSNPLGMADYPAYGGGGIAGPDGSSADAWWNDALPFLLGASGVLGMDAAIGIQYLLWGEKVPVEDEHFTDIIEPVNETTRLLA</sequence>
<dbReference type="PANTHER" id="PTHR16201:SF34">
    <property type="entry name" value="LYSOSOMAL AMINO ACID TRANSPORTER 1"/>
    <property type="match status" value="1"/>
</dbReference>
<dbReference type="FunFam" id="1.20.1280.290:FF:000009">
    <property type="entry name" value="PQ loop repeat family protein"/>
    <property type="match status" value="1"/>
</dbReference>
<feature type="transmembrane region" description="Helical" evidence="7">
    <location>
        <begin position="313"/>
        <end position="337"/>
    </location>
</feature>
<keyword evidence="9" id="KW-1185">Reference proteome</keyword>
<dbReference type="GO" id="GO:0000329">
    <property type="term" value="C:fungal-type vacuole membrane"/>
    <property type="evidence" value="ECO:0007669"/>
    <property type="project" value="TreeGrafter"/>
</dbReference>
<feature type="transmembrane region" description="Helical" evidence="7">
    <location>
        <begin position="112"/>
        <end position="129"/>
    </location>
</feature>
<reference evidence="8 9" key="1">
    <citation type="journal article" date="2018" name="Nat. Ecol. Evol.">
        <title>Pezizomycetes genomes reveal the molecular basis of ectomycorrhizal truffle lifestyle.</title>
        <authorList>
            <person name="Murat C."/>
            <person name="Payen T."/>
            <person name="Noel B."/>
            <person name="Kuo A."/>
            <person name="Morin E."/>
            <person name="Chen J."/>
            <person name="Kohler A."/>
            <person name="Krizsan K."/>
            <person name="Balestrini R."/>
            <person name="Da Silva C."/>
            <person name="Montanini B."/>
            <person name="Hainaut M."/>
            <person name="Levati E."/>
            <person name="Barry K.W."/>
            <person name="Belfiori B."/>
            <person name="Cichocki N."/>
            <person name="Clum A."/>
            <person name="Dockter R.B."/>
            <person name="Fauchery L."/>
            <person name="Guy J."/>
            <person name="Iotti M."/>
            <person name="Le Tacon F."/>
            <person name="Lindquist E.A."/>
            <person name="Lipzen A."/>
            <person name="Malagnac F."/>
            <person name="Mello A."/>
            <person name="Molinier V."/>
            <person name="Miyauchi S."/>
            <person name="Poulain J."/>
            <person name="Riccioni C."/>
            <person name="Rubini A."/>
            <person name="Sitrit Y."/>
            <person name="Splivallo R."/>
            <person name="Traeger S."/>
            <person name="Wang M."/>
            <person name="Zifcakova L."/>
            <person name="Wipf D."/>
            <person name="Zambonelli A."/>
            <person name="Paolocci F."/>
            <person name="Nowrousian M."/>
            <person name="Ottonello S."/>
            <person name="Baldrian P."/>
            <person name="Spatafora J.W."/>
            <person name="Henrissat B."/>
            <person name="Nagy L.G."/>
            <person name="Aury J.M."/>
            <person name="Wincker P."/>
            <person name="Grigoriev I.V."/>
            <person name="Bonfante P."/>
            <person name="Martin F.M."/>
        </authorList>
    </citation>
    <scope>NUCLEOTIDE SEQUENCE [LARGE SCALE GENOMIC DNA]</scope>
    <source>
        <strain evidence="8 9">RN42</strain>
    </source>
</reference>
<evidence type="ECO:0000256" key="6">
    <source>
        <dbReference type="ARBA" id="ARBA00050768"/>
    </source>
</evidence>
<comment type="subcellular location">
    <subcellularLocation>
        <location evidence="1">Membrane</location>
        <topology evidence="1">Multi-pass membrane protein</topology>
    </subcellularLocation>
</comment>
<evidence type="ECO:0000313" key="8">
    <source>
        <dbReference type="EMBL" id="RPA84270.1"/>
    </source>
</evidence>
<accession>A0A3N4IJD6</accession>
<dbReference type="STRING" id="1160509.A0A3N4IJD6"/>
<evidence type="ECO:0000256" key="4">
    <source>
        <dbReference type="ARBA" id="ARBA00023136"/>
    </source>
</evidence>
<keyword evidence="2 7" id="KW-0812">Transmembrane</keyword>
<dbReference type="AlphaFoldDB" id="A0A3N4IJD6"/>
<dbReference type="EMBL" id="ML119660">
    <property type="protein sequence ID" value="RPA84270.1"/>
    <property type="molecule type" value="Genomic_DNA"/>
</dbReference>
<dbReference type="OrthoDB" id="8048523at2759"/>
<dbReference type="SMART" id="SM00679">
    <property type="entry name" value="CTNS"/>
    <property type="match status" value="2"/>
</dbReference>
<dbReference type="Proteomes" id="UP000275078">
    <property type="component" value="Unassembled WGS sequence"/>
</dbReference>
<gene>
    <name evidence="8" type="ORF">BJ508DRAFT_43612</name>
</gene>
<dbReference type="GO" id="GO:0034488">
    <property type="term" value="P:basic amino acid transmembrane export from vacuole"/>
    <property type="evidence" value="ECO:0007669"/>
    <property type="project" value="TreeGrafter"/>
</dbReference>
<proteinExistence type="inferred from homology"/>
<dbReference type="InterPro" id="IPR006603">
    <property type="entry name" value="PQ-loop_rpt"/>
</dbReference>
<keyword evidence="3 7" id="KW-1133">Transmembrane helix</keyword>
<evidence type="ECO:0000256" key="2">
    <source>
        <dbReference type="ARBA" id="ARBA00022692"/>
    </source>
</evidence>
<comment type="similarity">
    <text evidence="5">Belongs to the laat-1 family.</text>
</comment>
<dbReference type="GO" id="GO:0015174">
    <property type="term" value="F:basic amino acid transmembrane transporter activity"/>
    <property type="evidence" value="ECO:0007669"/>
    <property type="project" value="TreeGrafter"/>
</dbReference>
<organism evidence="8 9">
    <name type="scientific">Ascobolus immersus RN42</name>
    <dbReference type="NCBI Taxonomy" id="1160509"/>
    <lineage>
        <taxon>Eukaryota</taxon>
        <taxon>Fungi</taxon>
        <taxon>Dikarya</taxon>
        <taxon>Ascomycota</taxon>
        <taxon>Pezizomycotina</taxon>
        <taxon>Pezizomycetes</taxon>
        <taxon>Pezizales</taxon>
        <taxon>Ascobolaceae</taxon>
        <taxon>Ascobolus</taxon>
    </lineage>
</organism>
<feature type="transmembrane region" description="Helical" evidence="7">
    <location>
        <begin position="258"/>
        <end position="278"/>
    </location>
</feature>
<evidence type="ECO:0000256" key="7">
    <source>
        <dbReference type="SAM" id="Phobius"/>
    </source>
</evidence>
<evidence type="ECO:0000256" key="5">
    <source>
        <dbReference type="ARBA" id="ARBA00038039"/>
    </source>
</evidence>
<evidence type="ECO:0000313" key="9">
    <source>
        <dbReference type="Proteomes" id="UP000275078"/>
    </source>
</evidence>
<protein>
    <recommendedName>
        <fullName evidence="10">PQ-loop-domain-containing protein</fullName>
    </recommendedName>
</protein>
<evidence type="ECO:0000256" key="1">
    <source>
        <dbReference type="ARBA" id="ARBA00004141"/>
    </source>
</evidence>
<dbReference type="Pfam" id="PF04193">
    <property type="entry name" value="PQ-loop"/>
    <property type="match status" value="2"/>
</dbReference>
<feature type="transmembrane region" description="Helical" evidence="7">
    <location>
        <begin position="35"/>
        <end position="63"/>
    </location>
</feature>
<dbReference type="Gene3D" id="1.20.1280.290">
    <property type="match status" value="2"/>
</dbReference>
<dbReference type="PANTHER" id="PTHR16201">
    <property type="entry name" value="SEVEN TRANSMEMBRANE PROTEIN 1-RELATED"/>
    <property type="match status" value="1"/>
</dbReference>
<keyword evidence="4 7" id="KW-0472">Membrane</keyword>
<dbReference type="InterPro" id="IPR051415">
    <property type="entry name" value="LAAT-1"/>
</dbReference>
<name>A0A3N4IJD6_ASCIM</name>
<comment type="catalytic activity">
    <reaction evidence="6">
        <text>L-histidine(out) + L-arginine(in) = L-histidine(in) + L-arginine(out)</text>
        <dbReference type="Rhea" id="RHEA:71063"/>
        <dbReference type="ChEBI" id="CHEBI:32682"/>
        <dbReference type="ChEBI" id="CHEBI:57595"/>
    </reaction>
</comment>
<evidence type="ECO:0008006" key="10">
    <source>
        <dbReference type="Google" id="ProtNLM"/>
    </source>
</evidence>